<proteinExistence type="predicted"/>
<keyword evidence="1" id="KW-0732">Signal</keyword>
<feature type="chain" id="PRO_5005545261" evidence="1">
    <location>
        <begin position="21"/>
        <end position="59"/>
    </location>
</feature>
<dbReference type="VEuPathDB" id="FungiDB:QG37_07273"/>
<name>A0A0L0NQE7_CANAR</name>
<dbReference type="Proteomes" id="UP000037122">
    <property type="component" value="Unassembled WGS sequence"/>
</dbReference>
<feature type="signal peptide" evidence="1">
    <location>
        <begin position="1"/>
        <end position="20"/>
    </location>
</feature>
<protein>
    <submittedName>
        <fullName evidence="2">Uncharacterized protein</fullName>
    </submittedName>
</protein>
<accession>A0A0L0NQE7</accession>
<dbReference type="EMBL" id="LGST01000056">
    <property type="protein sequence ID" value="KND96387.1"/>
    <property type="molecule type" value="Genomic_DNA"/>
</dbReference>
<reference evidence="3" key="1">
    <citation type="journal article" date="2015" name="BMC Genomics">
        <title>Draft genome of a commonly misdiagnosed multidrug resistant pathogen Candida auris.</title>
        <authorList>
            <person name="Chatterjee S."/>
            <person name="Alampalli S.V."/>
            <person name="Nageshan R.K."/>
            <person name="Chettiar S.T."/>
            <person name="Joshi S."/>
            <person name="Tatu U.S."/>
        </authorList>
    </citation>
    <scope>NUCLEOTIDE SEQUENCE [LARGE SCALE GENOMIC DNA]</scope>
    <source>
        <strain evidence="3">6684</strain>
    </source>
</reference>
<evidence type="ECO:0000313" key="2">
    <source>
        <dbReference type="EMBL" id="KND96387.1"/>
    </source>
</evidence>
<organism evidence="2 3">
    <name type="scientific">Candidozyma auris</name>
    <name type="common">Yeast</name>
    <name type="synonym">Candida auris</name>
    <dbReference type="NCBI Taxonomy" id="498019"/>
    <lineage>
        <taxon>Eukaryota</taxon>
        <taxon>Fungi</taxon>
        <taxon>Dikarya</taxon>
        <taxon>Ascomycota</taxon>
        <taxon>Saccharomycotina</taxon>
        <taxon>Pichiomycetes</taxon>
        <taxon>Metschnikowiaceae</taxon>
        <taxon>Candidozyma</taxon>
    </lineage>
</organism>
<gene>
    <name evidence="2" type="ORF">QG37_07273</name>
</gene>
<dbReference type="AlphaFoldDB" id="A0A0L0NQE7"/>
<evidence type="ECO:0000256" key="1">
    <source>
        <dbReference type="SAM" id="SignalP"/>
    </source>
</evidence>
<comment type="caution">
    <text evidence="2">The sequence shown here is derived from an EMBL/GenBank/DDBJ whole genome shotgun (WGS) entry which is preliminary data.</text>
</comment>
<sequence>MFTFFMLRDVFMICLGLASAWSLVLGPCRSKGLTAQNDTQGNALALTIMRNVLLYAETV</sequence>
<evidence type="ECO:0000313" key="3">
    <source>
        <dbReference type="Proteomes" id="UP000037122"/>
    </source>
</evidence>